<dbReference type="RefSeq" id="WP_092740542.1">
    <property type="nucleotide sequence ID" value="NZ_FMZC01000002.1"/>
</dbReference>
<keyword evidence="1" id="KW-0597">Phosphoprotein</keyword>
<sequence length="292" mass="31156">MSSTPSPSAARPAASHSSPRALIAEDEPLLAAALRHELAQAWPELQIVATVGDGLAAVQQALALQPEVLFFDIRMPGQSGLEAAAELADAWPAGTPFPALVFVTAYDQYAVQAFEAQAVDYLLKPVQPGRLRKAVLKLQATLDRQAAPAALDFEATLERLRALVALPGAGGAGALGAPNAAPQPAPLSVIQASSGAQIHMVPVADVVYFEAADKYVRVLTATQEYLIRTPLKELAAQLDAEVFWQVHRGTLVRASAIASAVRDESGRLHLRLRDRPESLPVSRLYAHRFKAM</sequence>
<keyword evidence="5" id="KW-1185">Reference proteome</keyword>
<dbReference type="GO" id="GO:0003677">
    <property type="term" value="F:DNA binding"/>
    <property type="evidence" value="ECO:0007669"/>
    <property type="project" value="InterPro"/>
</dbReference>
<dbReference type="SMART" id="SM00850">
    <property type="entry name" value="LytTR"/>
    <property type="match status" value="1"/>
</dbReference>
<feature type="domain" description="Response regulatory" evidence="2">
    <location>
        <begin position="20"/>
        <end position="139"/>
    </location>
</feature>
<dbReference type="Proteomes" id="UP000198781">
    <property type="component" value="Unassembled WGS sequence"/>
</dbReference>
<evidence type="ECO:0000313" key="4">
    <source>
        <dbReference type="EMBL" id="SDC46796.1"/>
    </source>
</evidence>
<proteinExistence type="predicted"/>
<evidence type="ECO:0000259" key="3">
    <source>
        <dbReference type="PROSITE" id="PS50930"/>
    </source>
</evidence>
<evidence type="ECO:0000313" key="5">
    <source>
        <dbReference type="Proteomes" id="UP000198781"/>
    </source>
</evidence>
<reference evidence="4 5" key="1">
    <citation type="submission" date="2016-10" db="EMBL/GenBank/DDBJ databases">
        <authorList>
            <person name="de Groot N.N."/>
        </authorList>
    </citation>
    <scope>NUCLEOTIDE SEQUENCE [LARGE SCALE GENOMIC DNA]</scope>
    <source>
        <strain evidence="4 5">DSM 16619</strain>
    </source>
</reference>
<dbReference type="GO" id="GO:0000156">
    <property type="term" value="F:phosphorelay response regulator activity"/>
    <property type="evidence" value="ECO:0007669"/>
    <property type="project" value="InterPro"/>
</dbReference>
<dbReference type="Gene3D" id="3.40.50.2300">
    <property type="match status" value="1"/>
</dbReference>
<dbReference type="STRING" id="187868.SAMN05192589_102257"/>
<dbReference type="SUPFAM" id="SSF52172">
    <property type="entry name" value="CheY-like"/>
    <property type="match status" value="1"/>
</dbReference>
<dbReference type="InterPro" id="IPR011006">
    <property type="entry name" value="CheY-like_superfamily"/>
</dbReference>
<evidence type="ECO:0000256" key="1">
    <source>
        <dbReference type="PROSITE-ProRule" id="PRU00169"/>
    </source>
</evidence>
<dbReference type="Pfam" id="PF00072">
    <property type="entry name" value="Response_reg"/>
    <property type="match status" value="1"/>
</dbReference>
<feature type="modified residue" description="4-aspartylphosphate" evidence="1">
    <location>
        <position position="72"/>
    </location>
</feature>
<dbReference type="InterPro" id="IPR046947">
    <property type="entry name" value="LytR-like"/>
</dbReference>
<dbReference type="PROSITE" id="PS50110">
    <property type="entry name" value="RESPONSE_REGULATORY"/>
    <property type="match status" value="1"/>
</dbReference>
<dbReference type="PANTHER" id="PTHR37299">
    <property type="entry name" value="TRANSCRIPTIONAL REGULATOR-RELATED"/>
    <property type="match status" value="1"/>
</dbReference>
<dbReference type="EMBL" id="FMZC01000002">
    <property type="protein sequence ID" value="SDC46796.1"/>
    <property type="molecule type" value="Genomic_DNA"/>
</dbReference>
<protein>
    <submittedName>
        <fullName evidence="4">Two component transcriptional regulator, LytTR family</fullName>
    </submittedName>
</protein>
<dbReference type="SMART" id="SM00448">
    <property type="entry name" value="REC"/>
    <property type="match status" value="1"/>
</dbReference>
<dbReference type="AlphaFoldDB" id="A0A1G6LVS2"/>
<accession>A0A1G6LVS2</accession>
<dbReference type="PANTHER" id="PTHR37299:SF1">
    <property type="entry name" value="STAGE 0 SPORULATION PROTEIN A HOMOLOG"/>
    <property type="match status" value="1"/>
</dbReference>
<organism evidence="4 5">
    <name type="scientific">Paracidovorax valerianellae</name>
    <dbReference type="NCBI Taxonomy" id="187868"/>
    <lineage>
        <taxon>Bacteria</taxon>
        <taxon>Pseudomonadati</taxon>
        <taxon>Pseudomonadota</taxon>
        <taxon>Betaproteobacteria</taxon>
        <taxon>Burkholderiales</taxon>
        <taxon>Comamonadaceae</taxon>
        <taxon>Paracidovorax</taxon>
    </lineage>
</organism>
<evidence type="ECO:0000259" key="2">
    <source>
        <dbReference type="PROSITE" id="PS50110"/>
    </source>
</evidence>
<dbReference type="InterPro" id="IPR007492">
    <property type="entry name" value="LytTR_DNA-bd_dom"/>
</dbReference>
<dbReference type="OrthoDB" id="236568at2"/>
<feature type="domain" description="HTH LytTR-type" evidence="3">
    <location>
        <begin position="190"/>
        <end position="292"/>
    </location>
</feature>
<dbReference type="PROSITE" id="PS50930">
    <property type="entry name" value="HTH_LYTTR"/>
    <property type="match status" value="1"/>
</dbReference>
<gene>
    <name evidence="4" type="ORF">SAMN05192589_102257</name>
</gene>
<dbReference type="InterPro" id="IPR001789">
    <property type="entry name" value="Sig_transdc_resp-reg_receiver"/>
</dbReference>
<dbReference type="Pfam" id="PF04397">
    <property type="entry name" value="LytTR"/>
    <property type="match status" value="1"/>
</dbReference>
<dbReference type="Gene3D" id="2.40.50.1020">
    <property type="entry name" value="LytTr DNA-binding domain"/>
    <property type="match status" value="1"/>
</dbReference>
<name>A0A1G6LVS2_9BURK</name>